<gene>
    <name evidence="4" type="ORF">NEOLI_000076</name>
</gene>
<dbReference type="Gene3D" id="3.40.640.10">
    <property type="entry name" value="Type I PLP-dependent aspartate aminotransferase-like (Major domain)"/>
    <property type="match status" value="1"/>
</dbReference>
<dbReference type="Gene3D" id="3.90.1150.10">
    <property type="entry name" value="Aspartate Aminotransferase, domain 1"/>
    <property type="match status" value="1"/>
</dbReference>
<protein>
    <submittedName>
        <fullName evidence="4">Kynureninase</fullName>
    </submittedName>
</protein>
<dbReference type="AlphaFoldDB" id="A0A1U7LVF5"/>
<dbReference type="Pfam" id="PF22580">
    <property type="entry name" value="KYNU_C"/>
    <property type="match status" value="1"/>
</dbReference>
<keyword evidence="1" id="KW-0662">Pyridine nucleotide biosynthesis</keyword>
<evidence type="ECO:0000313" key="5">
    <source>
        <dbReference type="Proteomes" id="UP000186594"/>
    </source>
</evidence>
<name>A0A1U7LVF5_NEOID</name>
<evidence type="ECO:0000256" key="2">
    <source>
        <dbReference type="ARBA" id="ARBA00022801"/>
    </source>
</evidence>
<dbReference type="OMA" id="YLEIFHI"/>
<keyword evidence="5" id="KW-1185">Reference proteome</keyword>
<dbReference type="PANTHER" id="PTHR14084:SF0">
    <property type="entry name" value="KYNURENINASE"/>
    <property type="match status" value="1"/>
</dbReference>
<dbReference type="GO" id="GO:0005737">
    <property type="term" value="C:cytoplasm"/>
    <property type="evidence" value="ECO:0007669"/>
    <property type="project" value="InterPro"/>
</dbReference>
<dbReference type="Proteomes" id="UP000186594">
    <property type="component" value="Unassembled WGS sequence"/>
</dbReference>
<dbReference type="InterPro" id="IPR010111">
    <property type="entry name" value="Kynureninase"/>
</dbReference>
<dbReference type="GO" id="GO:0043420">
    <property type="term" value="P:anthranilate metabolic process"/>
    <property type="evidence" value="ECO:0007669"/>
    <property type="project" value="TreeGrafter"/>
</dbReference>
<dbReference type="OrthoDB" id="5978656at2759"/>
<dbReference type="STRING" id="1198029.A0A1U7LVF5"/>
<dbReference type="GO" id="GO:0019441">
    <property type="term" value="P:L-tryptophan catabolic process to kynurenine"/>
    <property type="evidence" value="ECO:0007669"/>
    <property type="project" value="TreeGrafter"/>
</dbReference>
<keyword evidence="3" id="KW-0663">Pyridoxal phosphate</keyword>
<reference evidence="4 5" key="1">
    <citation type="submission" date="2016-04" db="EMBL/GenBank/DDBJ databases">
        <title>Evolutionary innovation and constraint leading to complex multicellularity in the Ascomycota.</title>
        <authorList>
            <person name="Cisse O."/>
            <person name="Nguyen A."/>
            <person name="Hewitt D.A."/>
            <person name="Jedd G."/>
            <person name="Stajich J.E."/>
        </authorList>
    </citation>
    <scope>NUCLEOTIDE SEQUENCE [LARGE SCALE GENOMIC DNA]</scope>
    <source>
        <strain evidence="4 5">DAH-3</strain>
    </source>
</reference>
<sequence>MINKFKPIPGASGYQLSNPSVIDVISVYSLEIYGKTDMATLMSRSNLLTRYLKKLLLDLPSYLEIFHIITPELSGSQLSLYFRNEKMQNVFDRLKDHKITVDARRLDVIRVAPTALYNTFEELRLFVEALGNILENILNVTTIQSR</sequence>
<organism evidence="4 5">
    <name type="scientific">Neolecta irregularis (strain DAH-3)</name>
    <dbReference type="NCBI Taxonomy" id="1198029"/>
    <lineage>
        <taxon>Eukaryota</taxon>
        <taxon>Fungi</taxon>
        <taxon>Dikarya</taxon>
        <taxon>Ascomycota</taxon>
        <taxon>Taphrinomycotina</taxon>
        <taxon>Neolectales</taxon>
        <taxon>Neolectaceae</taxon>
        <taxon>Neolecta</taxon>
    </lineage>
</organism>
<keyword evidence="2" id="KW-0378">Hydrolase</keyword>
<accession>A0A1U7LVF5</accession>
<evidence type="ECO:0000256" key="1">
    <source>
        <dbReference type="ARBA" id="ARBA00022642"/>
    </source>
</evidence>
<dbReference type="GO" id="GO:0009435">
    <property type="term" value="P:NAD+ biosynthetic process"/>
    <property type="evidence" value="ECO:0007669"/>
    <property type="project" value="InterPro"/>
</dbReference>
<evidence type="ECO:0000256" key="3">
    <source>
        <dbReference type="ARBA" id="ARBA00022898"/>
    </source>
</evidence>
<dbReference type="InterPro" id="IPR015424">
    <property type="entry name" value="PyrdxlP-dep_Trfase"/>
</dbReference>
<evidence type="ECO:0000313" key="4">
    <source>
        <dbReference type="EMBL" id="OLL26624.1"/>
    </source>
</evidence>
<comment type="caution">
    <text evidence="4">The sequence shown here is derived from an EMBL/GenBank/DDBJ whole genome shotgun (WGS) entry which is preliminary data.</text>
</comment>
<dbReference type="SUPFAM" id="SSF53383">
    <property type="entry name" value="PLP-dependent transferases"/>
    <property type="match status" value="1"/>
</dbReference>
<dbReference type="InterPro" id="IPR015421">
    <property type="entry name" value="PyrdxlP-dep_Trfase_major"/>
</dbReference>
<proteinExistence type="predicted"/>
<dbReference type="InterPro" id="IPR015422">
    <property type="entry name" value="PyrdxlP-dep_Trfase_small"/>
</dbReference>
<dbReference type="EMBL" id="LXFE01000157">
    <property type="protein sequence ID" value="OLL26624.1"/>
    <property type="molecule type" value="Genomic_DNA"/>
</dbReference>
<dbReference type="PANTHER" id="PTHR14084">
    <property type="entry name" value="KYNURENINASE"/>
    <property type="match status" value="1"/>
</dbReference>
<dbReference type="GO" id="GO:0030429">
    <property type="term" value="F:kynureninase activity"/>
    <property type="evidence" value="ECO:0007669"/>
    <property type="project" value="InterPro"/>
</dbReference>
<dbReference type="GO" id="GO:0030170">
    <property type="term" value="F:pyridoxal phosphate binding"/>
    <property type="evidence" value="ECO:0007669"/>
    <property type="project" value="InterPro"/>
</dbReference>